<comment type="cofactor">
    <cofactor evidence="16">
        <name>[2Fe-2S] cluster</name>
        <dbReference type="ChEBI" id="CHEBI:190135"/>
    </cofactor>
    <text evidence="16">Binds 1 [2Fe-2S] cluster. The cluster is coordinated with 3 cysteines and 1 arginine.</text>
</comment>
<evidence type="ECO:0000313" key="19">
    <source>
        <dbReference type="EMBL" id="MCV7422809.1"/>
    </source>
</evidence>
<feature type="binding site" evidence="16 17">
    <location>
        <position position="79"/>
    </location>
    <ligand>
        <name>[4Fe-4S] cluster</name>
        <dbReference type="ChEBI" id="CHEBI:49883"/>
        <note>4Fe-4S-S-AdoMet</note>
    </ligand>
</feature>
<keyword evidence="11 16" id="KW-0408">Iron</keyword>
<gene>
    <name evidence="16 19" type="primary">bioB</name>
    <name evidence="19" type="ORF">H7K45_19860</name>
</gene>
<comment type="function">
    <text evidence="14 16">Catalyzes the conversion of dethiobiotin (DTB) to biotin by the insertion of a sulfur atom into dethiobiotin via a radical-based mechanism.</text>
</comment>
<keyword evidence="5 16" id="KW-0004">4Fe-4S</keyword>
<evidence type="ECO:0000256" key="17">
    <source>
        <dbReference type="PIRSR" id="PIRSR001619-1"/>
    </source>
</evidence>
<feature type="binding site" evidence="16 17">
    <location>
        <position position="76"/>
    </location>
    <ligand>
        <name>[4Fe-4S] cluster</name>
        <dbReference type="ChEBI" id="CHEBI:49883"/>
        <note>4Fe-4S-S-AdoMet</note>
    </ligand>
</feature>
<dbReference type="GO" id="GO:0051539">
    <property type="term" value="F:4 iron, 4 sulfur cluster binding"/>
    <property type="evidence" value="ECO:0007669"/>
    <property type="project" value="UniProtKB-KW"/>
</dbReference>
<dbReference type="CDD" id="cd01335">
    <property type="entry name" value="Radical_SAM"/>
    <property type="match status" value="1"/>
</dbReference>
<dbReference type="InterPro" id="IPR058240">
    <property type="entry name" value="rSAM_sf"/>
</dbReference>
<dbReference type="InterPro" id="IPR007197">
    <property type="entry name" value="rSAM"/>
</dbReference>
<evidence type="ECO:0000256" key="4">
    <source>
        <dbReference type="ARBA" id="ARBA00012236"/>
    </source>
</evidence>
<evidence type="ECO:0000256" key="2">
    <source>
        <dbReference type="ARBA" id="ARBA00010765"/>
    </source>
</evidence>
<evidence type="ECO:0000256" key="10">
    <source>
        <dbReference type="ARBA" id="ARBA00022756"/>
    </source>
</evidence>
<evidence type="ECO:0000256" key="7">
    <source>
        <dbReference type="ARBA" id="ARBA00022691"/>
    </source>
</evidence>
<evidence type="ECO:0000259" key="18">
    <source>
        <dbReference type="PROSITE" id="PS51918"/>
    </source>
</evidence>
<comment type="caution">
    <text evidence="19">The sequence shown here is derived from an EMBL/GenBank/DDBJ whole genome shotgun (WGS) entry which is preliminary data.</text>
</comment>
<keyword evidence="7 16" id="KW-0949">S-adenosyl-L-methionine</keyword>
<dbReference type="PANTHER" id="PTHR22976">
    <property type="entry name" value="BIOTIN SYNTHASE"/>
    <property type="match status" value="1"/>
</dbReference>
<dbReference type="PROSITE" id="PS51918">
    <property type="entry name" value="RADICAL_SAM"/>
    <property type="match status" value="1"/>
</dbReference>
<evidence type="ECO:0000256" key="12">
    <source>
        <dbReference type="ARBA" id="ARBA00023014"/>
    </source>
</evidence>
<dbReference type="InterPro" id="IPR002684">
    <property type="entry name" value="Biotin_synth/BioAB"/>
</dbReference>
<dbReference type="SMART" id="SM00876">
    <property type="entry name" value="BATS"/>
    <property type="match status" value="1"/>
</dbReference>
<dbReference type="Gene3D" id="3.20.20.70">
    <property type="entry name" value="Aldolase class I"/>
    <property type="match status" value="1"/>
</dbReference>
<dbReference type="SMART" id="SM00729">
    <property type="entry name" value="Elp3"/>
    <property type="match status" value="1"/>
</dbReference>
<evidence type="ECO:0000256" key="5">
    <source>
        <dbReference type="ARBA" id="ARBA00022485"/>
    </source>
</evidence>
<feature type="binding site" evidence="16 17">
    <location>
        <position position="72"/>
    </location>
    <ligand>
        <name>[4Fe-4S] cluster</name>
        <dbReference type="ChEBI" id="CHEBI:49883"/>
        <note>4Fe-4S-S-AdoMet</note>
    </ligand>
</feature>
<evidence type="ECO:0000256" key="15">
    <source>
        <dbReference type="ARBA" id="ARBA00070199"/>
    </source>
</evidence>
<feature type="binding site" evidence="16 17">
    <location>
        <position position="277"/>
    </location>
    <ligand>
        <name>[2Fe-2S] cluster</name>
        <dbReference type="ChEBI" id="CHEBI:190135"/>
    </ligand>
</feature>
<keyword evidence="9 16" id="KW-0479">Metal-binding</keyword>
<evidence type="ECO:0000256" key="14">
    <source>
        <dbReference type="ARBA" id="ARBA00057568"/>
    </source>
</evidence>
<dbReference type="SFLD" id="SFLDG01278">
    <property type="entry name" value="biotin_synthase_like"/>
    <property type="match status" value="1"/>
</dbReference>
<protein>
    <recommendedName>
        <fullName evidence="15 16">Biotin synthase</fullName>
        <ecNumber evidence="4 16">2.8.1.6</ecNumber>
    </recommendedName>
</protein>
<dbReference type="InterPro" id="IPR024177">
    <property type="entry name" value="Biotin_synthase"/>
</dbReference>
<dbReference type="Pfam" id="PF06968">
    <property type="entry name" value="BATS"/>
    <property type="match status" value="1"/>
</dbReference>
<dbReference type="GO" id="GO:0005506">
    <property type="term" value="F:iron ion binding"/>
    <property type="evidence" value="ECO:0007669"/>
    <property type="project" value="UniProtKB-UniRule"/>
</dbReference>
<dbReference type="GO" id="GO:0051537">
    <property type="term" value="F:2 iron, 2 sulfur cluster binding"/>
    <property type="evidence" value="ECO:0007669"/>
    <property type="project" value="UniProtKB-KW"/>
</dbReference>
<reference evidence="19" key="1">
    <citation type="submission" date="2020-07" db="EMBL/GenBank/DDBJ databases">
        <authorList>
            <person name="Pettersson B.M.F."/>
            <person name="Behra P.R.K."/>
            <person name="Ramesh M."/>
            <person name="Das S."/>
            <person name="Dasgupta S."/>
            <person name="Kirsebom L.A."/>
        </authorList>
    </citation>
    <scope>NUCLEOTIDE SEQUENCE</scope>
    <source>
        <strain evidence="19">DSM 44838</strain>
    </source>
</reference>
<evidence type="ECO:0000256" key="6">
    <source>
        <dbReference type="ARBA" id="ARBA00022679"/>
    </source>
</evidence>
<comment type="cofactor">
    <cofactor evidence="17">
        <name>[2Fe-2S] cluster</name>
        <dbReference type="ChEBI" id="CHEBI:190135"/>
    </cofactor>
    <text evidence="17">Binds 1 [2Fe-2S] cluster. The cluster is coordinated with 3 cysteines and 1 arginine.</text>
</comment>
<evidence type="ECO:0000256" key="3">
    <source>
        <dbReference type="ARBA" id="ARBA00011738"/>
    </source>
</evidence>
<dbReference type="NCBIfam" id="TIGR00433">
    <property type="entry name" value="bioB"/>
    <property type="match status" value="1"/>
</dbReference>
<dbReference type="RefSeq" id="WP_263998367.1">
    <property type="nucleotide sequence ID" value="NZ_JACKVK010000011.1"/>
</dbReference>
<dbReference type="EC" id="2.8.1.6" evidence="4 16"/>
<dbReference type="HAMAP" id="MF_01694">
    <property type="entry name" value="BioB"/>
    <property type="match status" value="1"/>
</dbReference>
<accession>A0A9X3BUK7</accession>
<evidence type="ECO:0000256" key="1">
    <source>
        <dbReference type="ARBA" id="ARBA00004942"/>
    </source>
</evidence>
<keyword evidence="8 16" id="KW-0001">2Fe-2S</keyword>
<feature type="binding site" evidence="16 17">
    <location>
        <position position="207"/>
    </location>
    <ligand>
        <name>[2Fe-2S] cluster</name>
        <dbReference type="ChEBI" id="CHEBI:190135"/>
    </ligand>
</feature>
<keyword evidence="12 16" id="KW-0411">Iron-sulfur</keyword>
<dbReference type="SFLD" id="SFLDS00029">
    <property type="entry name" value="Radical_SAM"/>
    <property type="match status" value="1"/>
</dbReference>
<dbReference type="SFLD" id="SFLDG01060">
    <property type="entry name" value="BATS_domain_containing"/>
    <property type="match status" value="1"/>
</dbReference>
<dbReference type="InterPro" id="IPR010722">
    <property type="entry name" value="BATS_dom"/>
</dbReference>
<evidence type="ECO:0000256" key="16">
    <source>
        <dbReference type="HAMAP-Rule" id="MF_01694"/>
    </source>
</evidence>
<dbReference type="InterPro" id="IPR006638">
    <property type="entry name" value="Elp3/MiaA/NifB-like_rSAM"/>
</dbReference>
<dbReference type="Proteomes" id="UP001141629">
    <property type="component" value="Unassembled WGS sequence"/>
</dbReference>
<sequence length="336" mass="36214">MASGVGADVVGLAREQVLERGEGLTQEQVLAVLQLPDERLEELLALAHEVRMKWCGPEVEVEGIISLKTGGCPEDCHFCSQSGLFASPVRSAWLDIPSLVEAAKQTAKSGATEFCIVAAVRGPDERLLAQVAAGIEAIRNEVDIQIACSLGMLTQEQVDRLAEMGVHRYNHNLETARSYFTNVVTTHTWEERWGTLEMVRAAGMEVCCGGILGMGESLEQRAEFAANLAELDPHEVPLNFLNPRPGTPFGDLEVLPAADALRAVAAFRLAMPRTMLRFAGGREITLGDLGAKQGMLGGINAVIVGNYLTTLGRPAESDLELLEDLQMPIKALNATI</sequence>
<evidence type="ECO:0000313" key="20">
    <source>
        <dbReference type="Proteomes" id="UP001141629"/>
    </source>
</evidence>
<proteinExistence type="inferred from homology"/>
<dbReference type="EMBL" id="JACKVK010000011">
    <property type="protein sequence ID" value="MCV7422809.1"/>
    <property type="molecule type" value="Genomic_DNA"/>
</dbReference>
<dbReference type="PANTHER" id="PTHR22976:SF2">
    <property type="entry name" value="BIOTIN SYNTHASE, MITOCHONDRIAL"/>
    <property type="match status" value="1"/>
</dbReference>
<dbReference type="PIRSF" id="PIRSF001619">
    <property type="entry name" value="Biotin_synth"/>
    <property type="match status" value="1"/>
</dbReference>
<feature type="binding site" evidence="16 17">
    <location>
        <position position="115"/>
    </location>
    <ligand>
        <name>[2Fe-2S] cluster</name>
        <dbReference type="ChEBI" id="CHEBI:190135"/>
    </ligand>
</feature>
<dbReference type="GO" id="GO:0009102">
    <property type="term" value="P:biotin biosynthetic process"/>
    <property type="evidence" value="ECO:0007669"/>
    <property type="project" value="UniProtKB-UniRule"/>
</dbReference>
<dbReference type="GO" id="GO:0004076">
    <property type="term" value="F:biotin synthase activity"/>
    <property type="evidence" value="ECO:0007669"/>
    <property type="project" value="UniProtKB-UniRule"/>
</dbReference>
<keyword evidence="6 16" id="KW-0808">Transferase</keyword>
<evidence type="ECO:0000256" key="8">
    <source>
        <dbReference type="ARBA" id="ARBA00022714"/>
    </source>
</evidence>
<dbReference type="FunFam" id="3.20.20.70:FF:000026">
    <property type="entry name" value="Biotin synthase"/>
    <property type="match status" value="1"/>
</dbReference>
<evidence type="ECO:0000256" key="11">
    <source>
        <dbReference type="ARBA" id="ARBA00023004"/>
    </source>
</evidence>
<evidence type="ECO:0000256" key="9">
    <source>
        <dbReference type="ARBA" id="ARBA00022723"/>
    </source>
</evidence>
<reference evidence="19" key="2">
    <citation type="journal article" date="2022" name="BMC Genomics">
        <title>Comparative genome analysis of mycobacteria focusing on tRNA and non-coding RNA.</title>
        <authorList>
            <person name="Behra P.R.K."/>
            <person name="Pettersson B.M.F."/>
            <person name="Ramesh M."/>
            <person name="Das S."/>
            <person name="Dasgupta S."/>
            <person name="Kirsebom L.A."/>
        </authorList>
    </citation>
    <scope>NUCLEOTIDE SEQUENCE</scope>
    <source>
        <strain evidence="19">DSM 44838</strain>
    </source>
</reference>
<keyword evidence="10 16" id="KW-0093">Biotin biosynthesis</keyword>
<comment type="cofactor">
    <cofactor evidence="16 17">
        <name>[4Fe-4S] cluster</name>
        <dbReference type="ChEBI" id="CHEBI:49883"/>
    </cofactor>
    <text evidence="16 17">Binds 1 [4Fe-4S] cluster. The cluster is coordinated with 3 cysteines and an exchangeable S-adenosyl-L-methionine.</text>
</comment>
<comment type="subunit">
    <text evidence="3 16">Homodimer.</text>
</comment>
<name>A0A9X3BUK7_9MYCO</name>
<comment type="similarity">
    <text evidence="2 16">Belongs to the radical SAM superfamily. Biotin synthase family.</text>
</comment>
<comment type="pathway">
    <text evidence="1 16">Cofactor biosynthesis; biotin biosynthesis; biotin from 7,8-diaminononanoate: step 2/2.</text>
</comment>
<feature type="domain" description="Radical SAM core" evidence="18">
    <location>
        <begin position="57"/>
        <end position="282"/>
    </location>
</feature>
<dbReference type="Pfam" id="PF04055">
    <property type="entry name" value="Radical_SAM"/>
    <property type="match status" value="1"/>
</dbReference>
<evidence type="ECO:0000256" key="13">
    <source>
        <dbReference type="ARBA" id="ARBA00051157"/>
    </source>
</evidence>
<dbReference type="AlphaFoldDB" id="A0A9X3BUK7"/>
<comment type="caution">
    <text evidence="16">Lacks conserved residue(s) required for the propagation of feature annotation.</text>
</comment>
<comment type="catalytic activity">
    <reaction evidence="13 16">
        <text>(4R,5S)-dethiobiotin + (sulfur carrier)-SH + 2 reduced [2Fe-2S]-[ferredoxin] + 2 S-adenosyl-L-methionine = (sulfur carrier)-H + biotin + 2 5'-deoxyadenosine + 2 L-methionine + 2 oxidized [2Fe-2S]-[ferredoxin]</text>
        <dbReference type="Rhea" id="RHEA:22060"/>
        <dbReference type="Rhea" id="RHEA-COMP:10000"/>
        <dbReference type="Rhea" id="RHEA-COMP:10001"/>
        <dbReference type="Rhea" id="RHEA-COMP:14737"/>
        <dbReference type="Rhea" id="RHEA-COMP:14739"/>
        <dbReference type="ChEBI" id="CHEBI:17319"/>
        <dbReference type="ChEBI" id="CHEBI:29917"/>
        <dbReference type="ChEBI" id="CHEBI:33737"/>
        <dbReference type="ChEBI" id="CHEBI:33738"/>
        <dbReference type="ChEBI" id="CHEBI:57586"/>
        <dbReference type="ChEBI" id="CHEBI:57844"/>
        <dbReference type="ChEBI" id="CHEBI:59789"/>
        <dbReference type="ChEBI" id="CHEBI:64428"/>
        <dbReference type="ChEBI" id="CHEBI:149473"/>
        <dbReference type="EC" id="2.8.1.6"/>
    </reaction>
</comment>
<dbReference type="InterPro" id="IPR013785">
    <property type="entry name" value="Aldolase_TIM"/>
</dbReference>
<organism evidence="19 20">
    <name type="scientific">Mycobacterium yunnanensis</name>
    <dbReference type="NCBI Taxonomy" id="368477"/>
    <lineage>
        <taxon>Bacteria</taxon>
        <taxon>Bacillati</taxon>
        <taxon>Actinomycetota</taxon>
        <taxon>Actinomycetes</taxon>
        <taxon>Mycobacteriales</taxon>
        <taxon>Mycobacteriaceae</taxon>
        <taxon>Mycobacterium</taxon>
    </lineage>
</organism>
<dbReference type="SUPFAM" id="SSF102114">
    <property type="entry name" value="Radical SAM enzymes"/>
    <property type="match status" value="1"/>
</dbReference>
<keyword evidence="20" id="KW-1185">Reference proteome</keyword>